<organism evidence="1 2">
    <name type="scientific">Oedothorax gibbosus</name>
    <dbReference type="NCBI Taxonomy" id="931172"/>
    <lineage>
        <taxon>Eukaryota</taxon>
        <taxon>Metazoa</taxon>
        <taxon>Ecdysozoa</taxon>
        <taxon>Arthropoda</taxon>
        <taxon>Chelicerata</taxon>
        <taxon>Arachnida</taxon>
        <taxon>Araneae</taxon>
        <taxon>Araneomorphae</taxon>
        <taxon>Entelegynae</taxon>
        <taxon>Araneoidea</taxon>
        <taxon>Linyphiidae</taxon>
        <taxon>Erigoninae</taxon>
        <taxon>Oedothorax</taxon>
    </lineage>
</organism>
<name>A0AAV6TEI6_9ARAC</name>
<gene>
    <name evidence="1" type="ORF">JTE90_022915</name>
</gene>
<accession>A0AAV6TEI6</accession>
<proteinExistence type="predicted"/>
<reference evidence="1 2" key="1">
    <citation type="journal article" date="2022" name="Nat. Ecol. Evol.">
        <title>A masculinizing supergene underlies an exaggerated male reproductive morph in a spider.</title>
        <authorList>
            <person name="Hendrickx F."/>
            <person name="De Corte Z."/>
            <person name="Sonet G."/>
            <person name="Van Belleghem S.M."/>
            <person name="Kostlbacher S."/>
            <person name="Vangestel C."/>
        </authorList>
    </citation>
    <scope>NUCLEOTIDE SEQUENCE [LARGE SCALE GENOMIC DNA]</scope>
    <source>
        <strain evidence="1">W744_W776</strain>
    </source>
</reference>
<keyword evidence="2" id="KW-1185">Reference proteome</keyword>
<dbReference type="EMBL" id="JAFNEN010005864">
    <property type="protein sequence ID" value="KAG8159488.1"/>
    <property type="molecule type" value="Genomic_DNA"/>
</dbReference>
<comment type="caution">
    <text evidence="1">The sequence shown here is derived from an EMBL/GenBank/DDBJ whole genome shotgun (WGS) entry which is preliminary data.</text>
</comment>
<dbReference type="AlphaFoldDB" id="A0AAV6TEI6"/>
<sequence>MAIVPTVLEQPTPFMGSHERLASDAFNRAFGFHAHSASSALPKVAHLGTLILSLVRPSVMHRRTFSPI</sequence>
<dbReference type="Proteomes" id="UP000827092">
    <property type="component" value="Unassembled WGS sequence"/>
</dbReference>
<protein>
    <submittedName>
        <fullName evidence="1">Uncharacterized protein</fullName>
    </submittedName>
</protein>
<evidence type="ECO:0000313" key="1">
    <source>
        <dbReference type="EMBL" id="KAG8159488.1"/>
    </source>
</evidence>
<evidence type="ECO:0000313" key="2">
    <source>
        <dbReference type="Proteomes" id="UP000827092"/>
    </source>
</evidence>